<dbReference type="InterPro" id="IPR036869">
    <property type="entry name" value="J_dom_sf"/>
</dbReference>
<dbReference type="Proteomes" id="UP000663829">
    <property type="component" value="Unassembled WGS sequence"/>
</dbReference>
<accession>A0A814SIX1</accession>
<feature type="domain" description="FYVE-type" evidence="6">
    <location>
        <begin position="331"/>
        <end position="385"/>
    </location>
</feature>
<evidence type="ECO:0000256" key="2">
    <source>
        <dbReference type="ARBA" id="ARBA00022771"/>
    </source>
</evidence>
<dbReference type="InterPro" id="IPR017455">
    <property type="entry name" value="Znf_FYVE-rel"/>
</dbReference>
<dbReference type="InterPro" id="IPR013083">
    <property type="entry name" value="Znf_RING/FYVE/PHD"/>
</dbReference>
<organism evidence="7 9">
    <name type="scientific">Didymodactylos carnosus</name>
    <dbReference type="NCBI Taxonomy" id="1234261"/>
    <lineage>
        <taxon>Eukaryota</taxon>
        <taxon>Metazoa</taxon>
        <taxon>Spiralia</taxon>
        <taxon>Gnathifera</taxon>
        <taxon>Rotifera</taxon>
        <taxon>Eurotatoria</taxon>
        <taxon>Bdelloidea</taxon>
        <taxon>Philodinida</taxon>
        <taxon>Philodinidae</taxon>
        <taxon>Didymodactylos</taxon>
    </lineage>
</organism>
<feature type="non-terminal residue" evidence="7">
    <location>
        <position position="1"/>
    </location>
</feature>
<dbReference type="Pfam" id="PF00226">
    <property type="entry name" value="DnaJ"/>
    <property type="match status" value="1"/>
</dbReference>
<dbReference type="Pfam" id="PF01363">
    <property type="entry name" value="FYVE"/>
    <property type="match status" value="1"/>
</dbReference>
<keyword evidence="9" id="KW-1185">Reference proteome</keyword>
<evidence type="ECO:0000313" key="8">
    <source>
        <dbReference type="EMBL" id="CAF3911694.1"/>
    </source>
</evidence>
<dbReference type="GO" id="GO:0051082">
    <property type="term" value="F:unfolded protein binding"/>
    <property type="evidence" value="ECO:0007669"/>
    <property type="project" value="TreeGrafter"/>
</dbReference>
<gene>
    <name evidence="7" type="ORF">GPM918_LOCUS21037</name>
    <name evidence="8" type="ORF">SRO942_LOCUS21034</name>
</gene>
<dbReference type="GO" id="GO:0051087">
    <property type="term" value="F:protein-folding chaperone binding"/>
    <property type="evidence" value="ECO:0007669"/>
    <property type="project" value="TreeGrafter"/>
</dbReference>
<dbReference type="GO" id="GO:0005737">
    <property type="term" value="C:cytoplasm"/>
    <property type="evidence" value="ECO:0007669"/>
    <property type="project" value="TreeGrafter"/>
</dbReference>
<dbReference type="SUPFAM" id="SSF48452">
    <property type="entry name" value="TPR-like"/>
    <property type="match status" value="1"/>
</dbReference>
<reference evidence="7" key="1">
    <citation type="submission" date="2021-02" db="EMBL/GenBank/DDBJ databases">
        <authorList>
            <person name="Nowell W R."/>
        </authorList>
    </citation>
    <scope>NUCLEOTIDE SEQUENCE</scope>
</reference>
<evidence type="ECO:0000313" key="9">
    <source>
        <dbReference type="Proteomes" id="UP000663829"/>
    </source>
</evidence>
<dbReference type="SUPFAM" id="SSF57903">
    <property type="entry name" value="FYVE/PHD zinc finger"/>
    <property type="match status" value="1"/>
</dbReference>
<dbReference type="SUPFAM" id="SSF46565">
    <property type="entry name" value="Chaperone J-domain"/>
    <property type="match status" value="1"/>
</dbReference>
<evidence type="ECO:0000259" key="5">
    <source>
        <dbReference type="PROSITE" id="PS50076"/>
    </source>
</evidence>
<dbReference type="EMBL" id="CAJOBC010006810">
    <property type="protein sequence ID" value="CAF3911694.1"/>
    <property type="molecule type" value="Genomic_DNA"/>
</dbReference>
<dbReference type="GO" id="GO:0008270">
    <property type="term" value="F:zinc ion binding"/>
    <property type="evidence" value="ECO:0007669"/>
    <property type="project" value="UniProtKB-KW"/>
</dbReference>
<dbReference type="PRINTS" id="PR00625">
    <property type="entry name" value="JDOMAIN"/>
</dbReference>
<feature type="domain" description="J" evidence="5">
    <location>
        <begin position="6"/>
        <end position="74"/>
    </location>
</feature>
<dbReference type="InterPro" id="IPR011990">
    <property type="entry name" value="TPR-like_helical_dom_sf"/>
</dbReference>
<dbReference type="SMART" id="SM00064">
    <property type="entry name" value="FYVE"/>
    <property type="match status" value="1"/>
</dbReference>
<dbReference type="SMART" id="SM00271">
    <property type="entry name" value="DnaJ"/>
    <property type="match status" value="1"/>
</dbReference>
<comment type="caution">
    <text evidence="7">The sequence shown here is derived from an EMBL/GenBank/DDBJ whole genome shotgun (WGS) entry which is preliminary data.</text>
</comment>
<keyword evidence="3" id="KW-0862">Zinc</keyword>
<evidence type="ECO:0000313" key="7">
    <source>
        <dbReference type="EMBL" id="CAF1148151.1"/>
    </source>
</evidence>
<dbReference type="InterPro" id="IPR001623">
    <property type="entry name" value="DnaJ_domain"/>
</dbReference>
<dbReference type="InterPro" id="IPR000306">
    <property type="entry name" value="Znf_FYVE"/>
</dbReference>
<protein>
    <recommendedName>
        <fullName evidence="10">J domain-containing protein</fullName>
    </recommendedName>
</protein>
<sequence length="1468" mass="170822">MDLKEYQFKVLDIDPNSSVEDVKKAYKRKVLEYHPDKNPNNPNAKENFQLIQKAYEILSKDEESGSQVNYDSDDSNEDFTFEDGTKISNEYRSKIKKWIEEYNNDLIIEDNFTEELITITSNLIAKFGHLEQISTKYVECDVCHQTFLNVINHREDVVSTYTSLFDNPFIPRLDALLRKKIHQTIWYWNPTTPQHTNLLCSNEWNQLVSYVEQIIEPIQIVTNPPLYNVYLDRTSELYKSIDKLASLLASAEYIKYLPDRTVVQSLRHAFDNKNMSQMSTKNNDNGRSPSGSKVNMFEHKQTILNNYMDANDLYYIVQTPPDRVQMWTQRECNICEKKFNIFRRKSHCQMCGTLQCKNCQSLQTIPHLGYIYPVKICKKCIEQRLKIDIKILMNYVIKRMLNIENTRIGVILALIQSYNYSDTDTFFQTVGTHFSTLKNYTLALQAYSYARLDCSEWFKFAFDACTSSNYALLLTCINTLTKLYKKDKEFWIEKSDEYEKMSNSTSTINEYTILSLVCYEYAETTSENLLKICFKYDKSDQCDKCLFYLLYLNKTIKINWNVMGQKLLKESKNHHRLVMFFFQLAELSTDSWIDILNILCTEGEYNKVALLLNSLDKLILCELNKSHVENHVLYCLLKMLVNESVDDWLCDVVSLKSNTNTTSRTVWCLAFIHVSFKVESWITLRNHYFRQKQNDKWLLCHKMGHLLNEPTDEMLVDAQMLEENEQLAFEILSLSANTDWRMLGDDYFEKQNYHLALSIYLQQNDDDIFRYLLLKAQCLTDEGDHDTAILYNTAVYKKNKKNYDLLPTVIHSICRLLLIKAEDVVDILISTMKVYHCKSNKLNLYKLHLLLINELSEPTCISGGIHFLNNTYPEKKNTELDALTISINEHINRMVGKNIRYAIEHGSFTKLAQQLTQINNAQILRIIVDEKNLGILPNNQRAMTHLIRAQISKLENNSLEVVKELEQALLCYYSTDETLIDAVVLLLKNVSIQHRILTDITNLNLNLKSNVDFIDPLMTPTIISNIALPKLCVYTQALKKSNHSLNLIRKYEKSILKRSDHLNLAFTYFDMCTTTQNSTSMIANFVMASIHFYQLMNSTCSIDNIAEIYAYRNTIVECCSIVYFMAKRRVGPHMQIYFYKLAITLIIKSNQILKRYLPKQKGSTQVVILKTQSLFITKVLEDLVTTCELAPLTELPTSGTFDTLYMDLIGANCLSKCLEQMETIYSQYLLFSGICNGWIDDKKFDTYRLNCMNSLLDTRQWTMNDVQLLLDYSLVPRTNDGWLTNTVQPLNIHGKYKFSKVEGIMFNIETGNINFLFQQSRNDKDSLFGIEDVVEILTNGITSSLFTLDQAEPVEYESHPFQEMKYAPQSLAHTHYLKTQLHCYYLLQMILMGTEACSKIPFQMRNMSTTQLSKSLKPMCNATFVSIESGEILYQETYDEDKIHYHFGDVKMTITVDEHTLDECSYTD</sequence>
<evidence type="ECO:0000256" key="4">
    <source>
        <dbReference type="PROSITE-ProRule" id="PRU00091"/>
    </source>
</evidence>
<dbReference type="PANTHER" id="PTHR43948:SF10">
    <property type="entry name" value="MRJ, ISOFORM E"/>
    <property type="match status" value="1"/>
</dbReference>
<keyword evidence="2 4" id="KW-0863">Zinc-finger</keyword>
<keyword evidence="1" id="KW-0479">Metal-binding</keyword>
<evidence type="ECO:0000256" key="3">
    <source>
        <dbReference type="ARBA" id="ARBA00022833"/>
    </source>
</evidence>
<dbReference type="Proteomes" id="UP000681722">
    <property type="component" value="Unassembled WGS sequence"/>
</dbReference>
<proteinExistence type="predicted"/>
<dbReference type="PANTHER" id="PTHR43948">
    <property type="entry name" value="DNAJ HOMOLOG SUBFAMILY B"/>
    <property type="match status" value="1"/>
</dbReference>
<dbReference type="Gene3D" id="3.30.40.10">
    <property type="entry name" value="Zinc/RING finger domain, C3HC4 (zinc finger)"/>
    <property type="match status" value="1"/>
</dbReference>
<dbReference type="PROSITE" id="PS50076">
    <property type="entry name" value="DNAJ_2"/>
    <property type="match status" value="1"/>
</dbReference>
<dbReference type="Gene3D" id="1.10.287.110">
    <property type="entry name" value="DnaJ domain"/>
    <property type="match status" value="1"/>
</dbReference>
<dbReference type="CDD" id="cd06257">
    <property type="entry name" value="DnaJ"/>
    <property type="match status" value="1"/>
</dbReference>
<name>A0A814SIX1_9BILA</name>
<dbReference type="OrthoDB" id="10250354at2759"/>
<dbReference type="GO" id="GO:0044183">
    <property type="term" value="F:protein folding chaperone"/>
    <property type="evidence" value="ECO:0007669"/>
    <property type="project" value="TreeGrafter"/>
</dbReference>
<dbReference type="InterPro" id="IPR011011">
    <property type="entry name" value="Znf_FYVE_PHD"/>
</dbReference>
<dbReference type="EMBL" id="CAJNOQ010006810">
    <property type="protein sequence ID" value="CAF1148151.1"/>
    <property type="molecule type" value="Genomic_DNA"/>
</dbReference>
<evidence type="ECO:0000256" key="1">
    <source>
        <dbReference type="ARBA" id="ARBA00022723"/>
    </source>
</evidence>
<dbReference type="PROSITE" id="PS50178">
    <property type="entry name" value="ZF_FYVE"/>
    <property type="match status" value="1"/>
</dbReference>
<evidence type="ECO:0000259" key="6">
    <source>
        <dbReference type="PROSITE" id="PS50178"/>
    </source>
</evidence>
<evidence type="ECO:0008006" key="10">
    <source>
        <dbReference type="Google" id="ProtNLM"/>
    </source>
</evidence>